<evidence type="ECO:0000256" key="1">
    <source>
        <dbReference type="SAM" id="Phobius"/>
    </source>
</evidence>
<feature type="transmembrane region" description="Helical" evidence="1">
    <location>
        <begin position="69"/>
        <end position="87"/>
    </location>
</feature>
<evidence type="ECO:0000313" key="2">
    <source>
        <dbReference type="EMBL" id="RDH42548.1"/>
    </source>
</evidence>
<name>A0A4P9VHB1_9GAMM</name>
<keyword evidence="1" id="KW-0472">Membrane</keyword>
<evidence type="ECO:0000313" key="3">
    <source>
        <dbReference type="Proteomes" id="UP000257039"/>
    </source>
</evidence>
<comment type="caution">
    <text evidence="2">The sequence shown here is derived from an EMBL/GenBank/DDBJ whole genome shotgun (WGS) entry which is preliminary data.</text>
</comment>
<sequence length="317" mass="36065">MICPSCECFLKGYNTQCSCGYKFIFHAKTEPFNDNKMKKLELKASALNTRYFTKNMLYSVFLKATSRSFYAPLIIAIIICSLISIILVGTLSLIGFIIALIIFVIVIKLVFNASKPMSIEDFSSYYKRWVDAGRNNNYLINKPKLKNPPAKCQENDIFNYGAERIIVVDDPLFVDCLILNDEHMRSKSLIVSKDGYPLYLKNQFKILLEQADNIPVLLLHATKLNKVKMVLAIEKNFNVKLNPKQVYDIGYYEEQIKQAKPLHKRMRITKCAVDMLPYPLSTQLMSKDKSQLQDLLVLGAATAASTYVSFALADDFG</sequence>
<dbReference type="AlphaFoldDB" id="A0A4P9VHB1"/>
<organism evidence="2 3">
    <name type="scientific">Zooshikella ganghwensis</name>
    <dbReference type="NCBI Taxonomy" id="202772"/>
    <lineage>
        <taxon>Bacteria</taxon>
        <taxon>Pseudomonadati</taxon>
        <taxon>Pseudomonadota</taxon>
        <taxon>Gammaproteobacteria</taxon>
        <taxon>Oceanospirillales</taxon>
        <taxon>Zooshikellaceae</taxon>
        <taxon>Zooshikella</taxon>
    </lineage>
</organism>
<keyword evidence="3" id="KW-1185">Reference proteome</keyword>
<feature type="transmembrane region" description="Helical" evidence="1">
    <location>
        <begin position="93"/>
        <end position="111"/>
    </location>
</feature>
<reference evidence="2 3" key="1">
    <citation type="submission" date="2017-04" db="EMBL/GenBank/DDBJ databases">
        <title>Draft genome sequence of Zooshikella ganghwensis VG4 isolated from Red Sea sediments.</title>
        <authorList>
            <person name="Rehman Z."/>
            <person name="Alam I."/>
            <person name="Kamau A."/>
            <person name="Bajic V."/>
            <person name="Leiknes T."/>
        </authorList>
    </citation>
    <scope>NUCLEOTIDE SEQUENCE [LARGE SCALE GENOMIC DNA]</scope>
    <source>
        <strain evidence="2 3">VG4</strain>
    </source>
</reference>
<accession>A0A4P9VHB1</accession>
<dbReference type="EMBL" id="NDXW01000001">
    <property type="protein sequence ID" value="RDH42548.1"/>
    <property type="molecule type" value="Genomic_DNA"/>
</dbReference>
<keyword evidence="1" id="KW-1133">Transmembrane helix</keyword>
<dbReference type="Proteomes" id="UP000257039">
    <property type="component" value="Unassembled WGS sequence"/>
</dbReference>
<gene>
    <name evidence="2" type="ORF">B9G39_03295</name>
</gene>
<protein>
    <submittedName>
        <fullName evidence="2">Uncharacterized protein</fullName>
    </submittedName>
</protein>
<proteinExistence type="predicted"/>
<feature type="transmembrane region" description="Helical" evidence="1">
    <location>
        <begin position="295"/>
        <end position="313"/>
    </location>
</feature>
<keyword evidence="1" id="KW-0812">Transmembrane</keyword>